<feature type="signal peptide" evidence="3">
    <location>
        <begin position="1"/>
        <end position="18"/>
    </location>
</feature>
<dbReference type="InterPro" id="IPR002018">
    <property type="entry name" value="CarbesteraseB"/>
</dbReference>
<evidence type="ECO:0000313" key="6">
    <source>
        <dbReference type="EMBL" id="KAJ6263968.1"/>
    </source>
</evidence>
<keyword evidence="2 3" id="KW-0378">Hydrolase</keyword>
<feature type="compositionally biased region" description="Pro residues" evidence="4">
    <location>
        <begin position="27"/>
        <end position="36"/>
    </location>
</feature>
<sequence length="564" mass="62233">MLLPSLVIILAGPSLALAASLNHGHPPSHPPKPPQAPQAKTLNGTYEGKYLSGYDQDAFLGMRYGLPTGGQLRFRRPHYVNESWTGVRSATSYSLECPQNPSTNVFPLSQQSEDCLALNVVRPHGTKAGDKLPVLVWIYGGGFDGGGTSDPRYNLSGIVKLSQDMGKPIVGVSINYRLNKLGFLQSLQLLSEGSANAGMHDQRLAFMWIQANIAAFGGNPKKVTIWGESAGAQSIGLHLHSYDGRDDGLYQAAIMESGGPVGTPLDPLTYYAGYFLRLLDAMGCTGAKDAIGCLRGVPFDRWQSATVDWSIWNPLIDGDMWLDYPGVTAAQGKFVKVPVLIGTNSDEGCSFATSGLNDETALWQNFLNYRHYAIRPSMAKELLKLYPDDPAHDPPYYLNPNPVVFPEKGLVWRRAAAISGDMVMVAGRRRVAEQYTQRGVKVFSYRFDALMYGQNPKYGVNHFQNVVYSFQNISGLLGPLPQYAKDKVLSENIGRAYISFAYDHDPNTSRGRSSTLPYWPQYNLHRPQNMVLNASHGSWVEDDTYRKKGIDYLNQVDSDLQVFS</sequence>
<reference evidence="6" key="1">
    <citation type="submission" date="2023-01" db="EMBL/GenBank/DDBJ databases">
        <title>The chitinases involved in constricting ring structure development in the nematode-trapping fungus Drechslerella dactyloides.</title>
        <authorList>
            <person name="Wang R."/>
            <person name="Zhang L."/>
            <person name="Tang P."/>
            <person name="Li S."/>
            <person name="Liang L."/>
        </authorList>
    </citation>
    <scope>NUCLEOTIDE SEQUENCE</scope>
    <source>
        <strain evidence="6">YMF1.00031</strain>
    </source>
</reference>
<evidence type="ECO:0000256" key="3">
    <source>
        <dbReference type="RuleBase" id="RU361235"/>
    </source>
</evidence>
<dbReference type="Gene3D" id="3.40.50.1820">
    <property type="entry name" value="alpha/beta hydrolase"/>
    <property type="match status" value="1"/>
</dbReference>
<accession>A0AAD6J3R5</accession>
<dbReference type="GO" id="GO:0052689">
    <property type="term" value="F:carboxylic ester hydrolase activity"/>
    <property type="evidence" value="ECO:0007669"/>
    <property type="project" value="TreeGrafter"/>
</dbReference>
<proteinExistence type="inferred from homology"/>
<dbReference type="PROSITE" id="PS00122">
    <property type="entry name" value="CARBOXYLESTERASE_B_1"/>
    <property type="match status" value="1"/>
</dbReference>
<evidence type="ECO:0000313" key="7">
    <source>
        <dbReference type="Proteomes" id="UP001221413"/>
    </source>
</evidence>
<feature type="region of interest" description="Disordered" evidence="4">
    <location>
        <begin position="21"/>
        <end position="42"/>
    </location>
</feature>
<dbReference type="SUPFAM" id="SSF53474">
    <property type="entry name" value="alpha/beta-Hydrolases"/>
    <property type="match status" value="1"/>
</dbReference>
<dbReference type="PANTHER" id="PTHR43918">
    <property type="entry name" value="ACETYLCHOLINESTERASE"/>
    <property type="match status" value="1"/>
</dbReference>
<evidence type="ECO:0000256" key="1">
    <source>
        <dbReference type="ARBA" id="ARBA00005964"/>
    </source>
</evidence>
<dbReference type="EMBL" id="JAQGDS010000001">
    <property type="protein sequence ID" value="KAJ6263968.1"/>
    <property type="molecule type" value="Genomic_DNA"/>
</dbReference>
<protein>
    <recommendedName>
        <fullName evidence="3">Carboxylic ester hydrolase</fullName>
        <ecNumber evidence="3">3.1.1.-</ecNumber>
    </recommendedName>
</protein>
<dbReference type="AlphaFoldDB" id="A0AAD6J3R5"/>
<organism evidence="6 7">
    <name type="scientific">Drechslerella dactyloides</name>
    <name type="common">Nematode-trapping fungus</name>
    <name type="synonym">Arthrobotrys dactyloides</name>
    <dbReference type="NCBI Taxonomy" id="74499"/>
    <lineage>
        <taxon>Eukaryota</taxon>
        <taxon>Fungi</taxon>
        <taxon>Dikarya</taxon>
        <taxon>Ascomycota</taxon>
        <taxon>Pezizomycotina</taxon>
        <taxon>Orbiliomycetes</taxon>
        <taxon>Orbiliales</taxon>
        <taxon>Orbiliaceae</taxon>
        <taxon>Drechslerella</taxon>
    </lineage>
</organism>
<dbReference type="Proteomes" id="UP001221413">
    <property type="component" value="Unassembled WGS sequence"/>
</dbReference>
<dbReference type="InterPro" id="IPR050654">
    <property type="entry name" value="AChE-related_enzymes"/>
</dbReference>
<dbReference type="PANTHER" id="PTHR43918:SF4">
    <property type="entry name" value="CARBOXYLIC ESTER HYDROLASE"/>
    <property type="match status" value="1"/>
</dbReference>
<dbReference type="InterPro" id="IPR029058">
    <property type="entry name" value="AB_hydrolase_fold"/>
</dbReference>
<feature type="chain" id="PRO_5041777806" description="Carboxylic ester hydrolase" evidence="3">
    <location>
        <begin position="19"/>
        <end position="564"/>
    </location>
</feature>
<keyword evidence="7" id="KW-1185">Reference proteome</keyword>
<name>A0AAD6J3R5_DREDA</name>
<feature type="domain" description="Carboxylesterase type B" evidence="5">
    <location>
        <begin position="36"/>
        <end position="534"/>
    </location>
</feature>
<dbReference type="InterPro" id="IPR019826">
    <property type="entry name" value="Carboxylesterase_B_AS"/>
</dbReference>
<keyword evidence="3" id="KW-0732">Signal</keyword>
<gene>
    <name evidence="6" type="ORF">Dda_0105</name>
</gene>
<dbReference type="EC" id="3.1.1.-" evidence="3"/>
<evidence type="ECO:0000259" key="5">
    <source>
        <dbReference type="Pfam" id="PF00135"/>
    </source>
</evidence>
<dbReference type="Pfam" id="PF00135">
    <property type="entry name" value="COesterase"/>
    <property type="match status" value="1"/>
</dbReference>
<evidence type="ECO:0000256" key="4">
    <source>
        <dbReference type="SAM" id="MobiDB-lite"/>
    </source>
</evidence>
<evidence type="ECO:0000256" key="2">
    <source>
        <dbReference type="ARBA" id="ARBA00022801"/>
    </source>
</evidence>
<comment type="caution">
    <text evidence="6">The sequence shown here is derived from an EMBL/GenBank/DDBJ whole genome shotgun (WGS) entry which is preliminary data.</text>
</comment>
<comment type="similarity">
    <text evidence="1 3">Belongs to the type-B carboxylesterase/lipase family.</text>
</comment>